<dbReference type="AlphaFoldDB" id="A0A0A9IGQ3"/>
<name>A0A0A9IGQ3_ARUDO</name>
<accession>A0A0A9IGQ3</accession>
<reference evidence="1" key="1">
    <citation type="submission" date="2014-09" db="EMBL/GenBank/DDBJ databases">
        <authorList>
            <person name="Magalhaes I.L.F."/>
            <person name="Oliveira U."/>
            <person name="Santos F.R."/>
            <person name="Vidigal T.H.D.A."/>
            <person name="Brescovit A.D."/>
            <person name="Santos A.J."/>
        </authorList>
    </citation>
    <scope>NUCLEOTIDE SEQUENCE</scope>
    <source>
        <tissue evidence="1">Shoot tissue taken approximately 20 cm above the soil surface</tissue>
    </source>
</reference>
<evidence type="ECO:0000313" key="1">
    <source>
        <dbReference type="EMBL" id="JAD59520.1"/>
    </source>
</evidence>
<proteinExistence type="predicted"/>
<dbReference type="EMBL" id="GBRH01238375">
    <property type="protein sequence ID" value="JAD59520.1"/>
    <property type="molecule type" value="Transcribed_RNA"/>
</dbReference>
<sequence>MGEPLRARWEPAKAALLPARGSPIPRPRRHQQRSRPLFRWILHPPLLNPPQSDAPPSSSPRVGWFVSNPPILACLFGLIPPFLY</sequence>
<organism evidence="1">
    <name type="scientific">Arundo donax</name>
    <name type="common">Giant reed</name>
    <name type="synonym">Donax arundinaceus</name>
    <dbReference type="NCBI Taxonomy" id="35708"/>
    <lineage>
        <taxon>Eukaryota</taxon>
        <taxon>Viridiplantae</taxon>
        <taxon>Streptophyta</taxon>
        <taxon>Embryophyta</taxon>
        <taxon>Tracheophyta</taxon>
        <taxon>Spermatophyta</taxon>
        <taxon>Magnoliopsida</taxon>
        <taxon>Liliopsida</taxon>
        <taxon>Poales</taxon>
        <taxon>Poaceae</taxon>
        <taxon>PACMAD clade</taxon>
        <taxon>Arundinoideae</taxon>
        <taxon>Arundineae</taxon>
        <taxon>Arundo</taxon>
    </lineage>
</organism>
<protein>
    <submittedName>
        <fullName evidence="1">Uncharacterized protein</fullName>
    </submittedName>
</protein>
<reference evidence="1" key="2">
    <citation type="journal article" date="2015" name="Data Brief">
        <title>Shoot transcriptome of the giant reed, Arundo donax.</title>
        <authorList>
            <person name="Barrero R.A."/>
            <person name="Guerrero F.D."/>
            <person name="Moolhuijzen P."/>
            <person name="Goolsby J.A."/>
            <person name="Tidwell J."/>
            <person name="Bellgard S.E."/>
            <person name="Bellgard M.I."/>
        </authorList>
    </citation>
    <scope>NUCLEOTIDE SEQUENCE</scope>
    <source>
        <tissue evidence="1">Shoot tissue taken approximately 20 cm above the soil surface</tissue>
    </source>
</reference>